<protein>
    <submittedName>
        <fullName evidence="1">Uncharacterized protein</fullName>
    </submittedName>
</protein>
<dbReference type="EMBL" id="KN822051">
    <property type="protein sequence ID" value="KIM61453.1"/>
    <property type="molecule type" value="Genomic_DNA"/>
</dbReference>
<evidence type="ECO:0000313" key="2">
    <source>
        <dbReference type="Proteomes" id="UP000053989"/>
    </source>
</evidence>
<evidence type="ECO:0000313" key="1">
    <source>
        <dbReference type="EMBL" id="KIM61453.1"/>
    </source>
</evidence>
<reference evidence="2" key="2">
    <citation type="submission" date="2015-01" db="EMBL/GenBank/DDBJ databases">
        <title>Evolutionary Origins and Diversification of the Mycorrhizal Mutualists.</title>
        <authorList>
            <consortium name="DOE Joint Genome Institute"/>
            <consortium name="Mycorrhizal Genomics Consortium"/>
            <person name="Kohler A."/>
            <person name="Kuo A."/>
            <person name="Nagy L.G."/>
            <person name="Floudas D."/>
            <person name="Copeland A."/>
            <person name="Barry K.W."/>
            <person name="Cichocki N."/>
            <person name="Veneault-Fourrey C."/>
            <person name="LaButti K."/>
            <person name="Lindquist E.A."/>
            <person name="Lipzen A."/>
            <person name="Lundell T."/>
            <person name="Morin E."/>
            <person name="Murat C."/>
            <person name="Riley R."/>
            <person name="Ohm R."/>
            <person name="Sun H."/>
            <person name="Tunlid A."/>
            <person name="Henrissat B."/>
            <person name="Grigoriev I.V."/>
            <person name="Hibbett D.S."/>
            <person name="Martin F."/>
        </authorList>
    </citation>
    <scope>NUCLEOTIDE SEQUENCE [LARGE SCALE GENOMIC DNA]</scope>
    <source>
        <strain evidence="2">Foug A</strain>
    </source>
</reference>
<name>A0A0C2ZIJ6_9AGAM</name>
<sequence>MGPYHVLRTLELQTARHPLPMICVVKRIFTGVEDSIHAACARFDEARGKPAPEFKQEERRFVELVRPREREEEIESCCKSMESRHLVQSCHCLQSYLHKQQVITVV</sequence>
<keyword evidence="2" id="KW-1185">Reference proteome</keyword>
<dbReference type="AlphaFoldDB" id="A0A0C2ZIJ6"/>
<proteinExistence type="predicted"/>
<organism evidence="1 2">
    <name type="scientific">Scleroderma citrinum Foug A</name>
    <dbReference type="NCBI Taxonomy" id="1036808"/>
    <lineage>
        <taxon>Eukaryota</taxon>
        <taxon>Fungi</taxon>
        <taxon>Dikarya</taxon>
        <taxon>Basidiomycota</taxon>
        <taxon>Agaricomycotina</taxon>
        <taxon>Agaricomycetes</taxon>
        <taxon>Agaricomycetidae</taxon>
        <taxon>Boletales</taxon>
        <taxon>Sclerodermatineae</taxon>
        <taxon>Sclerodermataceae</taxon>
        <taxon>Scleroderma</taxon>
    </lineage>
</organism>
<dbReference type="InParanoid" id="A0A0C2ZIJ6"/>
<dbReference type="HOGENOM" id="CLU_2224771_0_0_1"/>
<dbReference type="Proteomes" id="UP000053989">
    <property type="component" value="Unassembled WGS sequence"/>
</dbReference>
<reference evidence="1 2" key="1">
    <citation type="submission" date="2014-04" db="EMBL/GenBank/DDBJ databases">
        <authorList>
            <consortium name="DOE Joint Genome Institute"/>
            <person name="Kuo A."/>
            <person name="Kohler A."/>
            <person name="Nagy L.G."/>
            <person name="Floudas D."/>
            <person name="Copeland A."/>
            <person name="Barry K.W."/>
            <person name="Cichocki N."/>
            <person name="Veneault-Fourrey C."/>
            <person name="LaButti K."/>
            <person name="Lindquist E.A."/>
            <person name="Lipzen A."/>
            <person name="Lundell T."/>
            <person name="Morin E."/>
            <person name="Murat C."/>
            <person name="Sun H."/>
            <person name="Tunlid A."/>
            <person name="Henrissat B."/>
            <person name="Grigoriev I.V."/>
            <person name="Hibbett D.S."/>
            <person name="Martin F."/>
            <person name="Nordberg H.P."/>
            <person name="Cantor M.N."/>
            <person name="Hua S.X."/>
        </authorList>
    </citation>
    <scope>NUCLEOTIDE SEQUENCE [LARGE SCALE GENOMIC DNA]</scope>
    <source>
        <strain evidence="1 2">Foug A</strain>
    </source>
</reference>
<gene>
    <name evidence="1" type="ORF">SCLCIDRAFT_1215908</name>
</gene>
<accession>A0A0C2ZIJ6</accession>